<dbReference type="InterPro" id="IPR006089">
    <property type="entry name" value="Acyl-CoA_DH_CS"/>
</dbReference>
<evidence type="ECO:0000313" key="11">
    <source>
        <dbReference type="EMBL" id="QEG16741.1"/>
    </source>
</evidence>
<dbReference type="InterPro" id="IPR009075">
    <property type="entry name" value="AcylCo_DH/oxidase_C"/>
</dbReference>
<protein>
    <recommendedName>
        <fullName evidence="3">Medium-chain specific acyl-CoA dehydrogenase, mitochondrial</fullName>
    </recommendedName>
</protein>
<evidence type="ECO:0000259" key="9">
    <source>
        <dbReference type="Pfam" id="PF00441"/>
    </source>
</evidence>
<dbReference type="InterPro" id="IPR050741">
    <property type="entry name" value="Acyl-CoA_dehydrogenase"/>
</dbReference>
<dbReference type="CDD" id="cd00567">
    <property type="entry name" value="ACAD"/>
    <property type="match status" value="1"/>
</dbReference>
<feature type="domain" description="Acyl-CoA oxidase/dehydrogenase middle" evidence="10">
    <location>
        <begin position="381"/>
        <end position="474"/>
    </location>
</feature>
<dbReference type="Proteomes" id="UP000322887">
    <property type="component" value="Chromosome"/>
</dbReference>
<feature type="domain" description="Acyl-CoA dehydrogenase/oxidase C-terminal" evidence="9">
    <location>
        <begin position="486"/>
        <end position="635"/>
    </location>
</feature>
<keyword evidence="8" id="KW-0732">Signal</keyword>
<dbReference type="GO" id="GO:0016491">
    <property type="term" value="F:oxidoreductase activity"/>
    <property type="evidence" value="ECO:0007669"/>
    <property type="project" value="UniProtKB-KW"/>
</dbReference>
<dbReference type="GeneID" id="98647165"/>
<dbReference type="PANTHER" id="PTHR48083:SF2">
    <property type="entry name" value="MEDIUM-CHAIN SPECIFIC ACYL-COA DEHYDROGENASE, MITOCHONDRIAL"/>
    <property type="match status" value="1"/>
</dbReference>
<organism evidence="11 12">
    <name type="scientific">Gimesia maris</name>
    <dbReference type="NCBI Taxonomy" id="122"/>
    <lineage>
        <taxon>Bacteria</taxon>
        <taxon>Pseudomonadati</taxon>
        <taxon>Planctomycetota</taxon>
        <taxon>Planctomycetia</taxon>
        <taxon>Planctomycetales</taxon>
        <taxon>Planctomycetaceae</taxon>
        <taxon>Gimesia</taxon>
    </lineage>
</organism>
<dbReference type="InterPro" id="IPR006091">
    <property type="entry name" value="Acyl-CoA_Oxase/DH_mid-dom"/>
</dbReference>
<dbReference type="PROSITE" id="PS51257">
    <property type="entry name" value="PROKAR_LIPOPROTEIN"/>
    <property type="match status" value="1"/>
</dbReference>
<sequence length="658" mass="72656">MVNLSKAEIRLSAFVALILTLSCTPIVNAEDHVEQADKSRWLSPPTYAIKSVREAHSSQTPVIVEQEELDALINPDGGGACPISAALIALQTLRSMTGQPHHLQPHRFALKLFQKHPELKQGRITNDRFVNLLGWMSDQIAGYEIQVEVVSARNSVHTKSGPYWSDDDGPELSIKGGELNILAYTVTTSDGIVLGRHFALLKESGETQIRVLNPGKPMKDYQFIVEKRKTSSAPYKRIYLRSPGRLADTQPVQELNTVFKIRLIPSKTEPLPVSSLTIDQMKTAIDDLAEQLKSEGKLTSPREWRRRSAAFGLPGLDLPKSVGGSGWNAQQMLEVFRHAGRYNLNLRDVVGGAHGRPVVMMDSPIAKTALQKLVSGEAYFAVAITEEDAGTDTKSMQSQAVRDGGGFRLTGSKLWNARLRQATHVVLYTRSAEGSPNAQSVFLLPINHPGLEIVDRFAHGLTGNSFGGLKFNNMYVGPEYLIGKDGDGSKIFEKHFLYWRLMQAAAAIGCGERALEIMAERIRQRHVSGGPIGRFTHLQQPIGEYLTKLRMAAALAREAARFYDQGNYEAAEPLVNGIKAEGVEIALAACDAAMRAHGAVGYSREVDLGDRVRDLMGLRIADGTTDVMRMTVVREQYGFDLWEMSIRSYPHDSTREKD</sequence>
<dbReference type="RefSeq" id="WP_002646162.1">
    <property type="nucleotide sequence ID" value="NZ_CP042910.1"/>
</dbReference>
<keyword evidence="4 7" id="KW-0285">Flavoprotein</keyword>
<reference evidence="11 12" key="1">
    <citation type="submission" date="2019-08" db="EMBL/GenBank/DDBJ databases">
        <title>Deep-cultivation of Planctomycetes and their phenomic and genomic characterization uncovers novel biology.</title>
        <authorList>
            <person name="Wiegand S."/>
            <person name="Jogler M."/>
            <person name="Boedeker C."/>
            <person name="Pinto D."/>
            <person name="Vollmers J."/>
            <person name="Rivas-Marin E."/>
            <person name="Kohn T."/>
            <person name="Peeters S.H."/>
            <person name="Heuer A."/>
            <person name="Rast P."/>
            <person name="Oberbeckmann S."/>
            <person name="Bunk B."/>
            <person name="Jeske O."/>
            <person name="Meyerdierks A."/>
            <person name="Storesund J.E."/>
            <person name="Kallscheuer N."/>
            <person name="Luecker S."/>
            <person name="Lage O.M."/>
            <person name="Pohl T."/>
            <person name="Merkel B.J."/>
            <person name="Hornburger P."/>
            <person name="Mueller R.-W."/>
            <person name="Bruemmer F."/>
            <person name="Labrenz M."/>
            <person name="Spormann A.M."/>
            <person name="Op den Camp H."/>
            <person name="Overmann J."/>
            <person name="Amann R."/>
            <person name="Jetten M.S.M."/>
            <person name="Mascher T."/>
            <person name="Medema M.H."/>
            <person name="Devos D.P."/>
            <person name="Kaster A.-K."/>
            <person name="Ovreas L."/>
            <person name="Rohde M."/>
            <person name="Galperin M.Y."/>
            <person name="Jogler C."/>
        </authorList>
    </citation>
    <scope>NUCLEOTIDE SEQUENCE [LARGE SCALE GENOMIC DNA]</scope>
    <source>
        <strain evidence="11 12">DSM 8797</strain>
    </source>
</reference>
<gene>
    <name evidence="11" type="primary">acd</name>
    <name evidence="11" type="ORF">GmarT_26080</name>
</gene>
<dbReference type="EMBL" id="CP042910">
    <property type="protein sequence ID" value="QEG16741.1"/>
    <property type="molecule type" value="Genomic_DNA"/>
</dbReference>
<dbReference type="SUPFAM" id="SSF56645">
    <property type="entry name" value="Acyl-CoA dehydrogenase NM domain-like"/>
    <property type="match status" value="1"/>
</dbReference>
<evidence type="ECO:0000256" key="2">
    <source>
        <dbReference type="ARBA" id="ARBA00009347"/>
    </source>
</evidence>
<dbReference type="InterPro" id="IPR036250">
    <property type="entry name" value="AcylCo_DH-like_C"/>
</dbReference>
<dbReference type="SUPFAM" id="SSF47203">
    <property type="entry name" value="Acyl-CoA dehydrogenase C-terminal domain-like"/>
    <property type="match status" value="1"/>
</dbReference>
<proteinExistence type="inferred from homology"/>
<keyword evidence="12" id="KW-1185">Reference proteome</keyword>
<evidence type="ECO:0000313" key="12">
    <source>
        <dbReference type="Proteomes" id="UP000322887"/>
    </source>
</evidence>
<dbReference type="PANTHER" id="PTHR48083">
    <property type="entry name" value="MEDIUM-CHAIN SPECIFIC ACYL-COA DEHYDROGENASE, MITOCHONDRIAL-RELATED"/>
    <property type="match status" value="1"/>
</dbReference>
<evidence type="ECO:0000256" key="4">
    <source>
        <dbReference type="ARBA" id="ARBA00022630"/>
    </source>
</evidence>
<dbReference type="Gene3D" id="1.20.140.10">
    <property type="entry name" value="Butyryl-CoA Dehydrogenase, subunit A, domain 3"/>
    <property type="match status" value="1"/>
</dbReference>
<evidence type="ECO:0000256" key="7">
    <source>
        <dbReference type="RuleBase" id="RU362125"/>
    </source>
</evidence>
<dbReference type="PROSITE" id="PS00072">
    <property type="entry name" value="ACYL_COA_DH_1"/>
    <property type="match status" value="1"/>
</dbReference>
<dbReference type="InterPro" id="IPR009100">
    <property type="entry name" value="AcylCoA_DH/oxidase_NM_dom_sf"/>
</dbReference>
<dbReference type="Gene3D" id="1.10.540.10">
    <property type="entry name" value="Acyl-CoA dehydrogenase/oxidase, N-terminal domain"/>
    <property type="match status" value="1"/>
</dbReference>
<dbReference type="InterPro" id="IPR037069">
    <property type="entry name" value="AcylCoA_DH/ox_N_sf"/>
</dbReference>
<keyword evidence="6 7" id="KW-0560">Oxidoreductase</keyword>
<evidence type="ECO:0000259" key="10">
    <source>
        <dbReference type="Pfam" id="PF02770"/>
    </source>
</evidence>
<evidence type="ECO:0000256" key="8">
    <source>
        <dbReference type="SAM" id="SignalP"/>
    </source>
</evidence>
<dbReference type="Pfam" id="PF00441">
    <property type="entry name" value="Acyl-CoA_dh_1"/>
    <property type="match status" value="1"/>
</dbReference>
<evidence type="ECO:0000256" key="6">
    <source>
        <dbReference type="ARBA" id="ARBA00023002"/>
    </source>
</evidence>
<feature type="signal peptide" evidence="8">
    <location>
        <begin position="1"/>
        <end position="29"/>
    </location>
</feature>
<comment type="cofactor">
    <cofactor evidence="1 7">
        <name>FAD</name>
        <dbReference type="ChEBI" id="CHEBI:57692"/>
    </cofactor>
</comment>
<feature type="chain" id="PRO_5046051409" description="Medium-chain specific acyl-CoA dehydrogenase, mitochondrial" evidence="8">
    <location>
        <begin position="30"/>
        <end position="658"/>
    </location>
</feature>
<evidence type="ECO:0000256" key="1">
    <source>
        <dbReference type="ARBA" id="ARBA00001974"/>
    </source>
</evidence>
<dbReference type="Gene3D" id="2.40.110.10">
    <property type="entry name" value="Butyryl-CoA Dehydrogenase, subunit A, domain 2"/>
    <property type="match status" value="1"/>
</dbReference>
<dbReference type="InterPro" id="IPR046373">
    <property type="entry name" value="Acyl-CoA_Oxase/DH_mid-dom_sf"/>
</dbReference>
<accession>A0ABX5YLZ8</accession>
<evidence type="ECO:0000256" key="5">
    <source>
        <dbReference type="ARBA" id="ARBA00022827"/>
    </source>
</evidence>
<evidence type="ECO:0000256" key="3">
    <source>
        <dbReference type="ARBA" id="ARBA00019125"/>
    </source>
</evidence>
<name>A0ABX5YLZ8_9PLAN</name>
<comment type="similarity">
    <text evidence="2 7">Belongs to the acyl-CoA dehydrogenase family.</text>
</comment>
<keyword evidence="5 7" id="KW-0274">FAD</keyword>
<dbReference type="Pfam" id="PF02770">
    <property type="entry name" value="Acyl-CoA_dh_M"/>
    <property type="match status" value="1"/>
</dbReference>